<reference evidence="7 8" key="1">
    <citation type="journal article" date="2019" name="Int. J. Syst. Evol. Microbiol.">
        <title>The Global Catalogue of Microorganisms (GCM) 10K type strain sequencing project: providing services to taxonomists for standard genome sequencing and annotation.</title>
        <authorList>
            <consortium name="The Broad Institute Genomics Platform"/>
            <consortium name="The Broad Institute Genome Sequencing Center for Infectious Disease"/>
            <person name="Wu L."/>
            <person name="Ma J."/>
        </authorList>
    </citation>
    <scope>NUCLEOTIDE SEQUENCE [LARGE SCALE GENOMIC DNA]</scope>
    <source>
        <strain evidence="7 8">JCM 12393</strain>
    </source>
</reference>
<dbReference type="InterPro" id="IPR029063">
    <property type="entry name" value="SAM-dependent_MTases_sf"/>
</dbReference>
<evidence type="ECO:0000256" key="1">
    <source>
        <dbReference type="ARBA" id="ARBA00001957"/>
    </source>
</evidence>
<evidence type="ECO:0000313" key="7">
    <source>
        <dbReference type="EMBL" id="GAA1395796.1"/>
    </source>
</evidence>
<dbReference type="CDD" id="cd02440">
    <property type="entry name" value="AdoMet_MTases"/>
    <property type="match status" value="1"/>
</dbReference>
<dbReference type="Pfam" id="PF08242">
    <property type="entry name" value="Methyltransf_12"/>
    <property type="match status" value="1"/>
</dbReference>
<dbReference type="InterPro" id="IPR001242">
    <property type="entry name" value="Condensation_dom"/>
</dbReference>
<dbReference type="InterPro" id="IPR020806">
    <property type="entry name" value="PKS_PP-bd"/>
</dbReference>
<name>A0ABN1Y249_9ACTN</name>
<dbReference type="InterPro" id="IPR045851">
    <property type="entry name" value="AMP-bd_C_sf"/>
</dbReference>
<keyword evidence="3" id="KW-0597">Phosphoprotein</keyword>
<feature type="compositionally biased region" description="Basic residues" evidence="5">
    <location>
        <begin position="1647"/>
        <end position="1676"/>
    </location>
</feature>
<dbReference type="InterPro" id="IPR036736">
    <property type="entry name" value="ACP-like_sf"/>
</dbReference>
<dbReference type="Gene3D" id="3.30.559.30">
    <property type="entry name" value="Nonribosomal peptide synthetase, condensation domain"/>
    <property type="match status" value="1"/>
</dbReference>
<dbReference type="EMBL" id="BAAAKJ010000165">
    <property type="protein sequence ID" value="GAA1395796.1"/>
    <property type="molecule type" value="Genomic_DNA"/>
</dbReference>
<dbReference type="Gene3D" id="3.30.300.30">
    <property type="match status" value="2"/>
</dbReference>
<dbReference type="Gene3D" id="3.40.50.980">
    <property type="match status" value="2"/>
</dbReference>
<dbReference type="SUPFAM" id="SSF56801">
    <property type="entry name" value="Acetyl-CoA synthetase-like"/>
    <property type="match status" value="1"/>
</dbReference>
<feature type="compositionally biased region" description="Pro residues" evidence="5">
    <location>
        <begin position="1569"/>
        <end position="1583"/>
    </location>
</feature>
<evidence type="ECO:0000256" key="4">
    <source>
        <dbReference type="ARBA" id="ARBA00022737"/>
    </source>
</evidence>
<evidence type="ECO:0000256" key="5">
    <source>
        <dbReference type="SAM" id="MobiDB-lite"/>
    </source>
</evidence>
<dbReference type="Pfam" id="PF00501">
    <property type="entry name" value="AMP-binding"/>
    <property type="match status" value="1"/>
</dbReference>
<feature type="compositionally biased region" description="Low complexity" evidence="5">
    <location>
        <begin position="1610"/>
        <end position="1623"/>
    </location>
</feature>
<dbReference type="PANTHER" id="PTHR45527">
    <property type="entry name" value="NONRIBOSOMAL PEPTIDE SYNTHETASE"/>
    <property type="match status" value="1"/>
</dbReference>
<gene>
    <name evidence="7" type="ORF">GCM10009639_31340</name>
</gene>
<feature type="compositionally biased region" description="Basic residues" evidence="5">
    <location>
        <begin position="1550"/>
        <end position="1560"/>
    </location>
</feature>
<dbReference type="InterPro" id="IPR010071">
    <property type="entry name" value="AA_adenyl_dom"/>
</dbReference>
<feature type="domain" description="Carrier" evidence="6">
    <location>
        <begin position="1366"/>
        <end position="1440"/>
    </location>
</feature>
<dbReference type="SMART" id="SM00823">
    <property type="entry name" value="PKS_PP"/>
    <property type="match status" value="1"/>
</dbReference>
<protein>
    <recommendedName>
        <fullName evidence="6">Carrier domain-containing protein</fullName>
    </recommendedName>
</protein>
<dbReference type="InterPro" id="IPR020845">
    <property type="entry name" value="AMP-binding_CS"/>
</dbReference>
<dbReference type="Pfam" id="PF00668">
    <property type="entry name" value="Condensation"/>
    <property type="match status" value="1"/>
</dbReference>
<sequence length="1676" mass="182288">MWLAQRFARDGLDYSVAVYADIAGPLDAGLLVRAARETFADTPTLRARIVAAGPEPVQVIDDSAEFAIPYLDLCDRERPHAAAVAWMEDELTVPLAPDAGRMCSGALLRIGEDRHLWYLRAHHVAIDGFSGALFLREAAARYTALVAGRTPRNGFGRFEEMLRADRAYRESAALHTDRAYWTEKLAGGPPPASFGQAEPNRPPGRTRETVEIGNDLGGALEKLARNSGVTSAAVYAAAAARYTARLTGEPDVLLGLPVTARFGKAMRGIPGMMSNVVPLRVLADPDQPLSGFLRHVSAEMRLGLRHQRYRYEDLRNDLGAGEDGGPLVGPHVNLQFFDQDVHLAGCATTVHNLTNGPVDDLAFVFYGDVRRGNGRLDVDGNTGLYRRADLRVHGQGLLRVLERMADADPDTPCHRLDVFRPDDLERLLVGRNDTGRPAGPETVVDLFQAQVSATPDAPAVVHGTRGLSYRELNERANRLAALLLARGLGPEDVVALAVPRSVELVTALLAVAKSGAAFLPIDPDHPADRIAYLLDDARPALLITTRDTVPRLPGTATTPRLLLDDAGLATALAAAPGRDVTQADRPRPLLPDSPSYVIHTSGSTGRPKGAVNTHAGLANRLRWMQDRYRLTARDRVLQKTSCGFDVSVWEFFWPLVSGATLVMADPGMHRDPGYLAAVIREQRVTTVHFVPAMLQAFLAEPETRRCTGLRRVICSGEALPAELAARFLSVLDCELHNLYGPTEASIDVTAWQCDPARTGAPPIGRPIANTRVYVLNRALEPVPDGVPGELYLAGAGLARGYLGRPTVTAERFVACPFGRPGERMYRTGDLARWDADGQLVYLGRTDEQVKIRGVRIEPGEIASVLGEHPDVGEAVVVARDDRSSGKYLVGYVVPERDRLDSARERTDGEHVDQWQQLYQSMYGARSEAAFGEEFAGWDSSYTDRPLPLEDMRQWRDRTVEAIRALRPRRLLEIGVGSGLLLAPLAPDTERYWATDFSPAAITALRRHLGARPDLAGRVELRTQPADDLSGLPEGFFDTVVVNSVVQYFPGADYLRTVLRGALGLLRPGGAVFLGDVRDLRLRRFLATGVQLAHSPADADPEAVRRAVEQRLRQENELLVDPGFFTALQQESADLDGVDIRVKRGDYDTELSRYRYDVVLHKRAEVRPLSLLGTPSAGWGAEVAGLAALRDRLAGDAPERLRITGVPNGRLAPEVSATRRLLAGAPMAEVRRAVDGDAPAGPSPEAFHRLGADLGYRTLVTWSGEGADGELDVVFLNSRTHPATAALTDVLLPAEAAPPDLTNNPAIGREAGRLAAALREHLRENLPDYMVPAAVMVLDALPVTANGKLDRRALPAPEFRATGGGRPARGPREELLSRLFAEILGLPAIGADDSFFDHGGDSIGAIQLVSRARGAGVLFTPREVFEHRTVARLAEVARAHDTRGPAPGTGVGPVHPLPIVHHLRERGGPVGRFSQSVRLDVPAGLRADLLGEALRTVLDHHDALRLRLDRDDDAWSLVVRPRRALPAAGGRRGERRAHRRGAADRGGGRPRPARPRPRRPGAGRLVRLRPGPPGQAVPRRPPPGRGRGVLARPGARPGRRLRRPGRRRTPGTRPGGHLAAAVVAVDDRAGRSRRRGRRARPLAGDARRPRRPARRTRARPRPGRPRHPAHPGVLRRR</sequence>
<dbReference type="PANTHER" id="PTHR45527:SF1">
    <property type="entry name" value="FATTY ACID SYNTHASE"/>
    <property type="match status" value="1"/>
</dbReference>
<accession>A0ABN1Y249</accession>
<evidence type="ECO:0000313" key="8">
    <source>
        <dbReference type="Proteomes" id="UP001499863"/>
    </source>
</evidence>
<dbReference type="Gene3D" id="1.10.1200.10">
    <property type="entry name" value="ACP-like"/>
    <property type="match status" value="1"/>
</dbReference>
<dbReference type="SUPFAM" id="SSF53335">
    <property type="entry name" value="S-adenosyl-L-methionine-dependent methyltransferases"/>
    <property type="match status" value="1"/>
</dbReference>
<dbReference type="SUPFAM" id="SSF47336">
    <property type="entry name" value="ACP-like"/>
    <property type="match status" value="1"/>
</dbReference>
<keyword evidence="2" id="KW-0596">Phosphopantetheine</keyword>
<evidence type="ECO:0000259" key="6">
    <source>
        <dbReference type="PROSITE" id="PS50075"/>
    </source>
</evidence>
<dbReference type="Gene3D" id="2.30.38.10">
    <property type="entry name" value="Luciferase, Domain 3"/>
    <property type="match status" value="1"/>
</dbReference>
<dbReference type="Gene3D" id="3.40.50.150">
    <property type="entry name" value="Vaccinia Virus protein VP39"/>
    <property type="match status" value="1"/>
</dbReference>
<dbReference type="CDD" id="cd17646">
    <property type="entry name" value="A_NRPS_AB3403-like"/>
    <property type="match status" value="1"/>
</dbReference>
<dbReference type="InterPro" id="IPR025110">
    <property type="entry name" value="AMP-bd_C"/>
</dbReference>
<proteinExistence type="predicted"/>
<dbReference type="Proteomes" id="UP001499863">
    <property type="component" value="Unassembled WGS sequence"/>
</dbReference>
<keyword evidence="8" id="KW-1185">Reference proteome</keyword>
<dbReference type="InterPro" id="IPR000873">
    <property type="entry name" value="AMP-dep_synth/lig_dom"/>
</dbReference>
<dbReference type="NCBIfam" id="TIGR01733">
    <property type="entry name" value="AA-adenyl-dom"/>
    <property type="match status" value="1"/>
</dbReference>
<comment type="caution">
    <text evidence="7">The sequence shown here is derived from an EMBL/GenBank/DDBJ whole genome shotgun (WGS) entry which is preliminary data.</text>
</comment>
<feature type="compositionally biased region" description="Basic residues" evidence="5">
    <location>
        <begin position="1596"/>
        <end position="1609"/>
    </location>
</feature>
<dbReference type="InterPro" id="IPR023213">
    <property type="entry name" value="CAT-like_dom_sf"/>
</dbReference>
<feature type="region of interest" description="Disordered" evidence="5">
    <location>
        <begin position="185"/>
        <end position="206"/>
    </location>
</feature>
<organism evidence="7 8">
    <name type="scientific">Kitasatospora putterlickiae</name>
    <dbReference type="NCBI Taxonomy" id="221725"/>
    <lineage>
        <taxon>Bacteria</taxon>
        <taxon>Bacillati</taxon>
        <taxon>Actinomycetota</taxon>
        <taxon>Actinomycetes</taxon>
        <taxon>Kitasatosporales</taxon>
        <taxon>Streptomycetaceae</taxon>
        <taxon>Kitasatospora</taxon>
    </lineage>
</organism>
<dbReference type="Gene3D" id="3.30.559.10">
    <property type="entry name" value="Chloramphenicol acetyltransferase-like domain"/>
    <property type="match status" value="2"/>
</dbReference>
<dbReference type="PROSITE" id="PS00455">
    <property type="entry name" value="AMP_BINDING"/>
    <property type="match status" value="1"/>
</dbReference>
<comment type="cofactor">
    <cofactor evidence="1">
        <name>pantetheine 4'-phosphate</name>
        <dbReference type="ChEBI" id="CHEBI:47942"/>
    </cofactor>
</comment>
<dbReference type="PROSITE" id="PS50075">
    <property type="entry name" value="CARRIER"/>
    <property type="match status" value="1"/>
</dbReference>
<dbReference type="InterPro" id="IPR009081">
    <property type="entry name" value="PP-bd_ACP"/>
</dbReference>
<evidence type="ECO:0000256" key="2">
    <source>
        <dbReference type="ARBA" id="ARBA00022450"/>
    </source>
</evidence>
<keyword evidence="4" id="KW-0677">Repeat</keyword>
<feature type="region of interest" description="Disordered" evidence="5">
    <location>
        <begin position="1525"/>
        <end position="1676"/>
    </location>
</feature>
<dbReference type="Pfam" id="PF00550">
    <property type="entry name" value="PP-binding"/>
    <property type="match status" value="1"/>
</dbReference>
<evidence type="ECO:0000256" key="3">
    <source>
        <dbReference type="ARBA" id="ARBA00022553"/>
    </source>
</evidence>
<dbReference type="InterPro" id="IPR013217">
    <property type="entry name" value="Methyltransf_12"/>
</dbReference>
<dbReference type="Pfam" id="PF13193">
    <property type="entry name" value="AMP-binding_C"/>
    <property type="match status" value="2"/>
</dbReference>
<dbReference type="SUPFAM" id="SSF52777">
    <property type="entry name" value="CoA-dependent acyltransferases"/>
    <property type="match status" value="3"/>
</dbReference>
<feature type="compositionally biased region" description="Basic residues" evidence="5">
    <location>
        <begin position="1630"/>
        <end position="1639"/>
    </location>
</feature>